<sequence length="249" mass="27633">MDNHSEERVYDAFPDESQVLNFQNFSSVETMQQQSVYNQHPPIFTPTTSATFGDIDASSNKMGGQVTEFDEPPLLEELEIYPDRILEKSLAVLNPLQSPDCLIERSEYLLKEPDLAGPIAFCLTLAACLSISNSKAQFGYIYGLSTISVLVMFCLIWLMCNSLETHVTVSAVASVLGYSMLPIVGLSILDVFVTLNNFYGLVFAGAAIFIATMSSSRMFCMMTADPHQRYLIAYPCALLYALFSMLVLF</sequence>
<feature type="transmembrane region" description="Helical" evidence="6">
    <location>
        <begin position="198"/>
        <end position="219"/>
    </location>
</feature>
<dbReference type="InterPro" id="IPR045231">
    <property type="entry name" value="Yip1/4-like"/>
</dbReference>
<protein>
    <recommendedName>
        <fullName evidence="9">Protein YIPF</fullName>
    </recommendedName>
</protein>
<evidence type="ECO:0000256" key="1">
    <source>
        <dbReference type="ARBA" id="ARBA00004141"/>
    </source>
</evidence>
<keyword evidence="4 6" id="KW-1133">Transmembrane helix</keyword>
<accession>A0AAG5DN73</accession>
<comment type="similarity">
    <text evidence="2">Belongs to the YIP1 family.</text>
</comment>
<feature type="transmembrane region" description="Helical" evidence="6">
    <location>
        <begin position="171"/>
        <end position="192"/>
    </location>
</feature>
<comment type="subcellular location">
    <subcellularLocation>
        <location evidence="1">Membrane</location>
        <topology evidence="1">Multi-pass membrane protein</topology>
    </subcellularLocation>
</comment>
<evidence type="ECO:0000313" key="7">
    <source>
        <dbReference type="EnsemblMetazoa" id="ENSAATROPP012138"/>
    </source>
</evidence>
<proteinExistence type="inferred from homology"/>
<evidence type="ECO:0000256" key="3">
    <source>
        <dbReference type="ARBA" id="ARBA00022692"/>
    </source>
</evidence>
<dbReference type="GO" id="GO:0048280">
    <property type="term" value="P:vesicle fusion with Golgi apparatus"/>
    <property type="evidence" value="ECO:0007669"/>
    <property type="project" value="TreeGrafter"/>
</dbReference>
<dbReference type="Proteomes" id="UP000075880">
    <property type="component" value="Unassembled WGS sequence"/>
</dbReference>
<dbReference type="GO" id="GO:0006888">
    <property type="term" value="P:endoplasmic reticulum to Golgi vesicle-mediated transport"/>
    <property type="evidence" value="ECO:0007669"/>
    <property type="project" value="InterPro"/>
</dbReference>
<dbReference type="GO" id="GO:0005802">
    <property type="term" value="C:trans-Golgi network"/>
    <property type="evidence" value="ECO:0007669"/>
    <property type="project" value="TreeGrafter"/>
</dbReference>
<organism evidence="7 8">
    <name type="scientific">Anopheles atroparvus</name>
    <name type="common">European mosquito</name>
    <dbReference type="NCBI Taxonomy" id="41427"/>
    <lineage>
        <taxon>Eukaryota</taxon>
        <taxon>Metazoa</taxon>
        <taxon>Ecdysozoa</taxon>
        <taxon>Arthropoda</taxon>
        <taxon>Hexapoda</taxon>
        <taxon>Insecta</taxon>
        <taxon>Pterygota</taxon>
        <taxon>Neoptera</taxon>
        <taxon>Endopterygota</taxon>
        <taxon>Diptera</taxon>
        <taxon>Nematocera</taxon>
        <taxon>Culicoidea</taxon>
        <taxon>Culicidae</taxon>
        <taxon>Anophelinae</taxon>
        <taxon>Anopheles</taxon>
    </lineage>
</organism>
<reference evidence="7" key="1">
    <citation type="submission" date="2024-04" db="UniProtKB">
        <authorList>
            <consortium name="EnsemblMetazoa"/>
        </authorList>
    </citation>
    <scope>IDENTIFICATION</scope>
    <source>
        <strain evidence="7">EBRO</strain>
    </source>
</reference>
<feature type="transmembrane region" description="Helical" evidence="6">
    <location>
        <begin position="231"/>
        <end position="248"/>
    </location>
</feature>
<evidence type="ECO:0008006" key="9">
    <source>
        <dbReference type="Google" id="ProtNLM"/>
    </source>
</evidence>
<dbReference type="AlphaFoldDB" id="A0AAG5DN73"/>
<dbReference type="EnsemblMetazoa" id="ENSAATROPT013348">
    <property type="protein sequence ID" value="ENSAATROPP012138"/>
    <property type="gene ID" value="ENSAATROPG010855"/>
</dbReference>
<keyword evidence="3 6" id="KW-0812">Transmembrane</keyword>
<name>A0AAG5DN73_ANOAO</name>
<dbReference type="GO" id="GO:0016020">
    <property type="term" value="C:membrane"/>
    <property type="evidence" value="ECO:0007669"/>
    <property type="project" value="UniProtKB-SubCell"/>
</dbReference>
<evidence type="ECO:0000256" key="2">
    <source>
        <dbReference type="ARBA" id="ARBA00010596"/>
    </source>
</evidence>
<evidence type="ECO:0000256" key="4">
    <source>
        <dbReference type="ARBA" id="ARBA00022989"/>
    </source>
</evidence>
<dbReference type="PANTHER" id="PTHR21236">
    <property type="entry name" value="GOLGI MEMBRANE PROTEIN YIP1"/>
    <property type="match status" value="1"/>
</dbReference>
<keyword evidence="8" id="KW-1185">Reference proteome</keyword>
<evidence type="ECO:0000313" key="8">
    <source>
        <dbReference type="Proteomes" id="UP000075880"/>
    </source>
</evidence>
<evidence type="ECO:0000256" key="5">
    <source>
        <dbReference type="ARBA" id="ARBA00023136"/>
    </source>
</evidence>
<feature type="transmembrane region" description="Helical" evidence="6">
    <location>
        <begin position="138"/>
        <end position="159"/>
    </location>
</feature>
<keyword evidence="5 6" id="KW-0472">Membrane</keyword>
<evidence type="ECO:0000256" key="6">
    <source>
        <dbReference type="SAM" id="Phobius"/>
    </source>
</evidence>
<dbReference type="PANTHER" id="PTHR21236:SF2">
    <property type="entry name" value="PROTEIN YIPF"/>
    <property type="match status" value="1"/>
</dbReference>